<evidence type="ECO:0000313" key="2">
    <source>
        <dbReference type="EMBL" id="CAK7335690.1"/>
    </source>
</evidence>
<organism evidence="2 3">
    <name type="scientific">Dovyalis caffra</name>
    <dbReference type="NCBI Taxonomy" id="77055"/>
    <lineage>
        <taxon>Eukaryota</taxon>
        <taxon>Viridiplantae</taxon>
        <taxon>Streptophyta</taxon>
        <taxon>Embryophyta</taxon>
        <taxon>Tracheophyta</taxon>
        <taxon>Spermatophyta</taxon>
        <taxon>Magnoliopsida</taxon>
        <taxon>eudicotyledons</taxon>
        <taxon>Gunneridae</taxon>
        <taxon>Pentapetalae</taxon>
        <taxon>rosids</taxon>
        <taxon>fabids</taxon>
        <taxon>Malpighiales</taxon>
        <taxon>Salicaceae</taxon>
        <taxon>Flacourtieae</taxon>
        <taxon>Dovyalis</taxon>
    </lineage>
</organism>
<keyword evidence="3" id="KW-1185">Reference proteome</keyword>
<proteinExistence type="predicted"/>
<protein>
    <submittedName>
        <fullName evidence="2">Uncharacterized protein</fullName>
    </submittedName>
</protein>
<evidence type="ECO:0000313" key="3">
    <source>
        <dbReference type="Proteomes" id="UP001314170"/>
    </source>
</evidence>
<feature type="region of interest" description="Disordered" evidence="1">
    <location>
        <begin position="1"/>
        <end position="25"/>
    </location>
</feature>
<sequence>MTLKHGKASTNTTQHFKNDEEEEDINIESETKIIDYDSEIDESINTDELEKEAKFTIKSTLAPYFAN</sequence>
<gene>
    <name evidence="2" type="ORF">DCAF_LOCUS10690</name>
</gene>
<comment type="caution">
    <text evidence="2">The sequence shown here is derived from an EMBL/GenBank/DDBJ whole genome shotgun (WGS) entry which is preliminary data.</text>
</comment>
<reference evidence="2 3" key="1">
    <citation type="submission" date="2024-01" db="EMBL/GenBank/DDBJ databases">
        <authorList>
            <person name="Waweru B."/>
        </authorList>
    </citation>
    <scope>NUCLEOTIDE SEQUENCE [LARGE SCALE GENOMIC DNA]</scope>
</reference>
<dbReference type="EMBL" id="CAWUPB010000994">
    <property type="protein sequence ID" value="CAK7335690.1"/>
    <property type="molecule type" value="Genomic_DNA"/>
</dbReference>
<name>A0AAV1RGV9_9ROSI</name>
<evidence type="ECO:0000256" key="1">
    <source>
        <dbReference type="SAM" id="MobiDB-lite"/>
    </source>
</evidence>
<dbReference type="AlphaFoldDB" id="A0AAV1RGV9"/>
<accession>A0AAV1RGV9</accession>
<dbReference type="Proteomes" id="UP001314170">
    <property type="component" value="Unassembled WGS sequence"/>
</dbReference>